<dbReference type="HOGENOM" id="CLU_178480_0_0_3"/>
<dbReference type="OrthoDB" id="516068at2"/>
<sequence>MAESLEQFRQQVLQDPMLAEQFKAVQNPDEFATLAVQLGQQLGYNFTVEEVKAAIAQSSSSAAVELSDSLLEAIAGGSNYTDNCALTNPTCENQCN</sequence>
<protein>
    <recommendedName>
        <fullName evidence="1">Nif11 domain-containing protein</fullName>
    </recommendedName>
</protein>
<gene>
    <name evidence="2" type="ordered locus">Cyan7425_3048</name>
</gene>
<feature type="domain" description="Nif11" evidence="1">
    <location>
        <begin position="3"/>
        <end position="50"/>
    </location>
</feature>
<evidence type="ECO:0000259" key="1">
    <source>
        <dbReference type="Pfam" id="PF07862"/>
    </source>
</evidence>
<dbReference type="Pfam" id="PF07862">
    <property type="entry name" value="Nif11"/>
    <property type="match status" value="1"/>
</dbReference>
<evidence type="ECO:0000313" key="2">
    <source>
        <dbReference type="EMBL" id="ACL45382.1"/>
    </source>
</evidence>
<proteinExistence type="predicted"/>
<accession>B8HM22</accession>
<dbReference type="NCBIfam" id="TIGR03798">
    <property type="entry name" value="leader_Nif11"/>
    <property type="match status" value="1"/>
</dbReference>
<dbReference type="InterPro" id="IPR012903">
    <property type="entry name" value="Nif11"/>
</dbReference>
<dbReference type="EMBL" id="CP001344">
    <property type="protein sequence ID" value="ACL45382.1"/>
    <property type="molecule type" value="Genomic_DNA"/>
</dbReference>
<dbReference type="eggNOG" id="ENOG5034CC1">
    <property type="taxonomic scope" value="Bacteria"/>
</dbReference>
<organism evidence="2">
    <name type="scientific">Cyanothece sp. (strain PCC 7425 / ATCC 29141)</name>
    <dbReference type="NCBI Taxonomy" id="395961"/>
    <lineage>
        <taxon>Bacteria</taxon>
        <taxon>Bacillati</taxon>
        <taxon>Cyanobacteriota</taxon>
        <taxon>Cyanophyceae</taxon>
        <taxon>Gomontiellales</taxon>
        <taxon>Cyanothecaceae</taxon>
        <taxon>Cyanothece</taxon>
    </lineage>
</organism>
<name>B8HM22_CYAP4</name>
<reference evidence="2" key="1">
    <citation type="submission" date="2009-01" db="EMBL/GenBank/DDBJ databases">
        <title>Complete sequence of chromosome Cyanothece sp. PCC 7425.</title>
        <authorList>
            <consortium name="US DOE Joint Genome Institute"/>
            <person name="Lucas S."/>
            <person name="Copeland A."/>
            <person name="Lapidus A."/>
            <person name="Glavina del Rio T."/>
            <person name="Dalin E."/>
            <person name="Tice H."/>
            <person name="Bruce D."/>
            <person name="Goodwin L."/>
            <person name="Pitluck S."/>
            <person name="Sims D."/>
            <person name="Meineke L."/>
            <person name="Brettin T."/>
            <person name="Detter J.C."/>
            <person name="Han C."/>
            <person name="Larimer F."/>
            <person name="Land M."/>
            <person name="Hauser L."/>
            <person name="Kyrpides N."/>
            <person name="Ovchinnikova G."/>
            <person name="Liberton M."/>
            <person name="Stoeckel J."/>
            <person name="Banerjee A."/>
            <person name="Singh A."/>
            <person name="Page L."/>
            <person name="Sato H."/>
            <person name="Zhao L."/>
            <person name="Sherman L."/>
            <person name="Pakrasi H."/>
            <person name="Richardson P."/>
        </authorList>
    </citation>
    <scope>NUCLEOTIDE SEQUENCE</scope>
    <source>
        <strain evidence="2">PCC 7425</strain>
    </source>
</reference>
<dbReference type="AlphaFoldDB" id="B8HM22"/>
<dbReference type="STRING" id="395961.Cyan7425_3048"/>
<dbReference type="InterPro" id="IPR022516">
    <property type="entry name" value="CHP03798_Ocin"/>
</dbReference>
<dbReference type="KEGG" id="cyn:Cyan7425_3048"/>